<organism evidence="1 2">
    <name type="scientific">Vibrio anguillarum</name>
    <name type="common">Listonella anguillarum</name>
    <dbReference type="NCBI Taxonomy" id="55601"/>
    <lineage>
        <taxon>Bacteria</taxon>
        <taxon>Pseudomonadati</taxon>
        <taxon>Pseudomonadota</taxon>
        <taxon>Gammaproteobacteria</taxon>
        <taxon>Vibrionales</taxon>
        <taxon>Vibrionaceae</taxon>
        <taxon>Vibrio</taxon>
    </lineage>
</organism>
<accession>A0ABR9ZCA7</accession>
<name>A0ABR9ZCA7_VIBAN</name>
<comment type="caution">
    <text evidence="1">The sequence shown here is derived from an EMBL/GenBank/DDBJ whole genome shotgun (WGS) entry which is preliminary data.</text>
</comment>
<evidence type="ECO:0000313" key="1">
    <source>
        <dbReference type="EMBL" id="MBF4376096.1"/>
    </source>
</evidence>
<dbReference type="Proteomes" id="UP000726136">
    <property type="component" value="Unassembled WGS sequence"/>
</dbReference>
<proteinExistence type="predicted"/>
<dbReference type="EMBL" id="RDPI01000554">
    <property type="protein sequence ID" value="MBF4376096.1"/>
    <property type="molecule type" value="Genomic_DNA"/>
</dbReference>
<reference evidence="1 2" key="1">
    <citation type="journal article" date="2021" name="PeerJ">
        <title>Analysis of 44 Vibrio anguillarum genomes reveals high genetic diversity.</title>
        <authorList>
            <person name="Hansen M.J."/>
            <person name="Dalsgaard I."/>
        </authorList>
    </citation>
    <scope>NUCLEOTIDE SEQUENCE [LARGE SCALE GENOMIC DNA]</scope>
    <source>
        <strain evidence="1 2">040915-1/1B</strain>
    </source>
</reference>
<evidence type="ECO:0000313" key="2">
    <source>
        <dbReference type="Proteomes" id="UP000726136"/>
    </source>
</evidence>
<sequence>KFNHRTTKDTHFCGGVFQPYGGVELSFGHSMIVEAVTELACEGTQTDSYRVWVGGRKLLQSVGGEWNNDWEQKYGMIDDGSKILKLL</sequence>
<gene>
    <name evidence="1" type="ORF">EAY46_24225</name>
</gene>
<feature type="non-terminal residue" evidence="1">
    <location>
        <position position="1"/>
    </location>
</feature>
<protein>
    <submittedName>
        <fullName evidence="1">Thiamine biosynthesis protein ThiF</fullName>
    </submittedName>
</protein>
<keyword evidence="2" id="KW-1185">Reference proteome</keyword>